<comment type="subcellular location">
    <subcellularLocation>
        <location evidence="1 9">Cell membrane</location>
        <topology evidence="1 9">Peripheral membrane protein</topology>
    </subcellularLocation>
</comment>
<dbReference type="SUPFAM" id="SSF51344">
    <property type="entry name" value="Epsilon subunit of F1F0-ATP synthase N-terminal domain"/>
    <property type="match status" value="1"/>
</dbReference>
<accession>A0ABR8PWX7</accession>
<evidence type="ECO:0000256" key="2">
    <source>
        <dbReference type="ARBA" id="ARBA00005712"/>
    </source>
</evidence>
<reference evidence="12 13" key="1">
    <citation type="submission" date="2020-08" db="EMBL/GenBank/DDBJ databases">
        <title>A Genomic Blueprint of the Chicken Gut Microbiome.</title>
        <authorList>
            <person name="Gilroy R."/>
            <person name="Ravi A."/>
            <person name="Getino M."/>
            <person name="Pursley I."/>
            <person name="Horton D.L."/>
            <person name="Alikhan N.-F."/>
            <person name="Baker D."/>
            <person name="Gharbi K."/>
            <person name="Hall N."/>
            <person name="Watson M."/>
            <person name="Adriaenssens E.M."/>
            <person name="Foster-Nyarko E."/>
            <person name="Jarju S."/>
            <person name="Secka A."/>
            <person name="Antonio M."/>
            <person name="Oren A."/>
            <person name="Chaudhuri R."/>
            <person name="La Ragione R.M."/>
            <person name="Hildebrand F."/>
            <person name="Pallen M.J."/>
        </authorList>
    </citation>
    <scope>NUCLEOTIDE SEQUENCE [LARGE SCALE GENOMIC DNA]</scope>
    <source>
        <strain evidence="12 13">Sa3CVN1</strain>
    </source>
</reference>
<evidence type="ECO:0000259" key="10">
    <source>
        <dbReference type="Pfam" id="PF00401"/>
    </source>
</evidence>
<dbReference type="SUPFAM" id="SSF46604">
    <property type="entry name" value="Epsilon subunit of F1F0-ATP synthase C-terminal domain"/>
    <property type="match status" value="1"/>
</dbReference>
<keyword evidence="4 9" id="KW-1003">Cell membrane</keyword>
<dbReference type="HAMAP" id="MF_00530">
    <property type="entry name" value="ATP_synth_epsil_bac"/>
    <property type="match status" value="1"/>
</dbReference>
<dbReference type="Gene3D" id="2.60.15.10">
    <property type="entry name" value="F0F1 ATP synthase delta/epsilon subunit, N-terminal"/>
    <property type="match status" value="1"/>
</dbReference>
<comment type="caution">
    <text evidence="12">The sequence shown here is derived from an EMBL/GenBank/DDBJ whole genome shotgun (WGS) entry which is preliminary data.</text>
</comment>
<evidence type="ECO:0000256" key="8">
    <source>
        <dbReference type="ARBA" id="ARBA00023310"/>
    </source>
</evidence>
<evidence type="ECO:0000256" key="3">
    <source>
        <dbReference type="ARBA" id="ARBA00022448"/>
    </source>
</evidence>
<dbReference type="Pfam" id="PF00401">
    <property type="entry name" value="ATP-synt_DE"/>
    <property type="match status" value="1"/>
</dbReference>
<dbReference type="EMBL" id="JACSRA010000026">
    <property type="protein sequence ID" value="MBD7912655.1"/>
    <property type="molecule type" value="Genomic_DNA"/>
</dbReference>
<evidence type="ECO:0000256" key="1">
    <source>
        <dbReference type="ARBA" id="ARBA00004202"/>
    </source>
</evidence>
<dbReference type="RefSeq" id="WP_143317431.1">
    <property type="nucleotide sequence ID" value="NZ_JACSRA010000026.1"/>
</dbReference>
<evidence type="ECO:0000256" key="9">
    <source>
        <dbReference type="HAMAP-Rule" id="MF_00530"/>
    </source>
</evidence>
<dbReference type="InterPro" id="IPR001469">
    <property type="entry name" value="ATP_synth_F1_dsu/esu"/>
</dbReference>
<keyword evidence="5 9" id="KW-0406">Ion transport</keyword>
<keyword evidence="6 9" id="KW-0472">Membrane</keyword>
<dbReference type="Gene3D" id="1.20.5.440">
    <property type="entry name" value="ATP synthase delta/epsilon subunit, C-terminal domain"/>
    <property type="match status" value="1"/>
</dbReference>
<dbReference type="InterPro" id="IPR020547">
    <property type="entry name" value="ATP_synth_F1_esu_C"/>
</dbReference>
<dbReference type="InterPro" id="IPR020546">
    <property type="entry name" value="ATP_synth_F1_dsu/esu_N"/>
</dbReference>
<sequence length="136" mass="15186">MAKTLKVKIITLNKVVMEKDDVKRFASKAVNSSLEILNNHAPIITSTIPCVTVVEGNDGSKVELFTSKGVVNVKDNELVFCCDAAELPEDIDLDRALESKERAENRLKDYSKYDVQRAKLALARALARIDLKEHSR</sequence>
<evidence type="ECO:0000313" key="13">
    <source>
        <dbReference type="Proteomes" id="UP000627781"/>
    </source>
</evidence>
<dbReference type="Proteomes" id="UP000627781">
    <property type="component" value="Unassembled WGS sequence"/>
</dbReference>
<feature type="domain" description="ATP synthase F1 complex delta/epsilon subunit N-terminal" evidence="11">
    <location>
        <begin position="5"/>
        <end position="85"/>
    </location>
</feature>
<evidence type="ECO:0000313" key="12">
    <source>
        <dbReference type="EMBL" id="MBD7912655.1"/>
    </source>
</evidence>
<evidence type="ECO:0000256" key="5">
    <source>
        <dbReference type="ARBA" id="ARBA00023065"/>
    </source>
</evidence>
<keyword evidence="7 9" id="KW-0139">CF(1)</keyword>
<keyword evidence="9" id="KW-0375">Hydrogen ion transport</keyword>
<gene>
    <name evidence="9" type="primary">atpC</name>
    <name evidence="12" type="ORF">H9661_14970</name>
</gene>
<evidence type="ECO:0000256" key="4">
    <source>
        <dbReference type="ARBA" id="ARBA00022475"/>
    </source>
</evidence>
<dbReference type="PANTHER" id="PTHR13822">
    <property type="entry name" value="ATP SYNTHASE DELTA/EPSILON CHAIN"/>
    <property type="match status" value="1"/>
</dbReference>
<proteinExistence type="inferred from homology"/>
<dbReference type="CDD" id="cd12152">
    <property type="entry name" value="F1-ATPase_delta"/>
    <property type="match status" value="1"/>
</dbReference>
<name>A0ABR8PWX7_9CLOT</name>
<dbReference type="Pfam" id="PF02823">
    <property type="entry name" value="ATP-synt_DE_N"/>
    <property type="match status" value="1"/>
</dbReference>
<protein>
    <recommendedName>
        <fullName evidence="9">ATP synthase epsilon chain</fullName>
    </recommendedName>
    <alternativeName>
        <fullName evidence="9">ATP synthase F1 sector epsilon subunit</fullName>
    </alternativeName>
    <alternativeName>
        <fullName evidence="9">F-ATPase epsilon subunit</fullName>
    </alternativeName>
</protein>
<keyword evidence="8 9" id="KW-0066">ATP synthesis</keyword>
<comment type="subunit">
    <text evidence="9">F-type ATPases have 2 components, CF(1) - the catalytic core - and CF(0) - the membrane proton channel. CF(1) has five subunits: alpha(3), beta(3), gamma(1), delta(1), epsilon(1). CF(0) has three main subunits: a, b and c.</text>
</comment>
<evidence type="ECO:0000259" key="11">
    <source>
        <dbReference type="Pfam" id="PF02823"/>
    </source>
</evidence>
<comment type="function">
    <text evidence="9">Produces ATP from ADP in the presence of a proton gradient across the membrane.</text>
</comment>
<organism evidence="12 13">
    <name type="scientific">Clostridium cibarium</name>
    <dbReference type="NCBI Taxonomy" id="2762247"/>
    <lineage>
        <taxon>Bacteria</taxon>
        <taxon>Bacillati</taxon>
        <taxon>Bacillota</taxon>
        <taxon>Clostridia</taxon>
        <taxon>Eubacteriales</taxon>
        <taxon>Clostridiaceae</taxon>
        <taxon>Clostridium</taxon>
    </lineage>
</organism>
<keyword evidence="13" id="KW-1185">Reference proteome</keyword>
<evidence type="ECO:0000256" key="6">
    <source>
        <dbReference type="ARBA" id="ARBA00023136"/>
    </source>
</evidence>
<keyword evidence="3 9" id="KW-0813">Transport</keyword>
<dbReference type="InterPro" id="IPR036794">
    <property type="entry name" value="ATP_F1_dsu/esu_C_sf"/>
</dbReference>
<comment type="similarity">
    <text evidence="2 9">Belongs to the ATPase epsilon chain family.</text>
</comment>
<dbReference type="InterPro" id="IPR036771">
    <property type="entry name" value="ATPsynth_dsu/esu_N"/>
</dbReference>
<feature type="domain" description="ATP synthase epsilon subunit C-terminal" evidence="10">
    <location>
        <begin position="89"/>
        <end position="131"/>
    </location>
</feature>
<dbReference type="PANTHER" id="PTHR13822:SF10">
    <property type="entry name" value="ATP SYNTHASE EPSILON CHAIN, CHLOROPLASTIC"/>
    <property type="match status" value="1"/>
</dbReference>
<evidence type="ECO:0000256" key="7">
    <source>
        <dbReference type="ARBA" id="ARBA00023196"/>
    </source>
</evidence>